<proteinExistence type="inferred from homology"/>
<evidence type="ECO:0000256" key="3">
    <source>
        <dbReference type="ARBA" id="ARBA00010063"/>
    </source>
</evidence>
<accession>A0A8C4SWX1</accession>
<evidence type="ECO:0000256" key="1">
    <source>
        <dbReference type="ARBA" id="ARBA00004162"/>
    </source>
</evidence>
<dbReference type="InterPro" id="IPR028111">
    <property type="entry name" value="MRAP"/>
</dbReference>
<keyword evidence="4" id="KW-1003">Cell membrane</keyword>
<dbReference type="Pfam" id="PF15183">
    <property type="entry name" value="MRAP"/>
    <property type="match status" value="1"/>
</dbReference>
<evidence type="ECO:0000256" key="7">
    <source>
        <dbReference type="ARBA" id="ARBA00022989"/>
    </source>
</evidence>
<keyword evidence="5 9" id="KW-0812">Transmembrane</keyword>
<name>A0A8C4SWX1_ERPCA</name>
<feature type="transmembrane region" description="Helical" evidence="9">
    <location>
        <begin position="70"/>
        <end position="95"/>
    </location>
</feature>
<evidence type="ECO:0000256" key="4">
    <source>
        <dbReference type="ARBA" id="ARBA00022475"/>
    </source>
</evidence>
<comment type="similarity">
    <text evidence="3">Belongs to the MRAP family.</text>
</comment>
<dbReference type="Ensembl" id="ENSECRT00000023128.1">
    <property type="protein sequence ID" value="ENSECRP00000022643.1"/>
    <property type="gene ID" value="ENSECRG00000015311.1"/>
</dbReference>
<evidence type="ECO:0000256" key="6">
    <source>
        <dbReference type="ARBA" id="ARBA00022824"/>
    </source>
</evidence>
<dbReference type="Proteomes" id="UP000694620">
    <property type="component" value="Unassembled WGS sequence"/>
</dbReference>
<comment type="subcellular location">
    <subcellularLocation>
        <location evidence="1">Cell membrane</location>
        <topology evidence="1">Single-pass membrane protein</topology>
    </subcellularLocation>
    <subcellularLocation>
        <location evidence="2">Endoplasmic reticulum membrane</location>
        <topology evidence="2">Single-pass membrane protein</topology>
    </subcellularLocation>
</comment>
<feature type="transmembrane region" description="Helical" evidence="9">
    <location>
        <begin position="31"/>
        <end position="50"/>
    </location>
</feature>
<evidence type="ECO:0000313" key="10">
    <source>
        <dbReference type="Ensembl" id="ENSECRP00000022643.1"/>
    </source>
</evidence>
<keyword evidence="8 9" id="KW-0472">Membrane</keyword>
<organism evidence="10 11">
    <name type="scientific">Erpetoichthys calabaricus</name>
    <name type="common">Rope fish</name>
    <name type="synonym">Calamoichthys calabaricus</name>
    <dbReference type="NCBI Taxonomy" id="27687"/>
    <lineage>
        <taxon>Eukaryota</taxon>
        <taxon>Metazoa</taxon>
        <taxon>Chordata</taxon>
        <taxon>Craniata</taxon>
        <taxon>Vertebrata</taxon>
        <taxon>Euteleostomi</taxon>
        <taxon>Actinopterygii</taxon>
        <taxon>Polypteriformes</taxon>
        <taxon>Polypteridae</taxon>
        <taxon>Erpetoichthys</taxon>
    </lineage>
</organism>
<dbReference type="GO" id="GO:0005886">
    <property type="term" value="C:plasma membrane"/>
    <property type="evidence" value="ECO:0007669"/>
    <property type="project" value="UniProtKB-SubCell"/>
</dbReference>
<protein>
    <submittedName>
        <fullName evidence="10">Uncharacterized protein</fullName>
    </submittedName>
</protein>
<dbReference type="GO" id="GO:0005789">
    <property type="term" value="C:endoplasmic reticulum membrane"/>
    <property type="evidence" value="ECO:0007669"/>
    <property type="project" value="UniProtKB-SubCell"/>
</dbReference>
<sequence>MISYVWGYEYYYDYVEPTPVDERKLKANKSISFRINLLYTGFEFSFILLGDPYGVHRAESSCLWRIHLNIHLLISTVRFSMKIATISICIFVMILKQ</sequence>
<keyword evidence="6" id="KW-0256">Endoplasmic reticulum</keyword>
<reference evidence="10" key="1">
    <citation type="submission" date="2025-08" db="UniProtKB">
        <authorList>
            <consortium name="Ensembl"/>
        </authorList>
    </citation>
    <scope>IDENTIFICATION</scope>
</reference>
<keyword evidence="11" id="KW-1185">Reference proteome</keyword>
<keyword evidence="7 9" id="KW-1133">Transmembrane helix</keyword>
<evidence type="ECO:0000256" key="9">
    <source>
        <dbReference type="SAM" id="Phobius"/>
    </source>
</evidence>
<evidence type="ECO:0000313" key="11">
    <source>
        <dbReference type="Proteomes" id="UP000694620"/>
    </source>
</evidence>
<reference evidence="10" key="2">
    <citation type="submission" date="2025-09" db="UniProtKB">
        <authorList>
            <consortium name="Ensembl"/>
        </authorList>
    </citation>
    <scope>IDENTIFICATION</scope>
</reference>
<evidence type="ECO:0000256" key="8">
    <source>
        <dbReference type="ARBA" id="ARBA00023136"/>
    </source>
</evidence>
<evidence type="ECO:0000256" key="2">
    <source>
        <dbReference type="ARBA" id="ARBA00004389"/>
    </source>
</evidence>
<evidence type="ECO:0000256" key="5">
    <source>
        <dbReference type="ARBA" id="ARBA00022692"/>
    </source>
</evidence>
<dbReference type="AlphaFoldDB" id="A0A8C4SWX1"/>